<keyword evidence="9" id="KW-1185">Reference proteome</keyword>
<dbReference type="Gene3D" id="2.115.10.20">
    <property type="entry name" value="Glycosyl hydrolase domain, family 43"/>
    <property type="match status" value="1"/>
</dbReference>
<evidence type="ECO:0000256" key="6">
    <source>
        <dbReference type="RuleBase" id="RU361187"/>
    </source>
</evidence>
<feature type="signal peptide" evidence="7">
    <location>
        <begin position="1"/>
        <end position="19"/>
    </location>
</feature>
<dbReference type="InterPro" id="IPR006710">
    <property type="entry name" value="Glyco_hydro_43"/>
</dbReference>
<evidence type="ECO:0000313" key="8">
    <source>
        <dbReference type="EMBL" id="KAJ8942281.1"/>
    </source>
</evidence>
<evidence type="ECO:0000256" key="1">
    <source>
        <dbReference type="ARBA" id="ARBA00009865"/>
    </source>
</evidence>
<evidence type="ECO:0000256" key="2">
    <source>
        <dbReference type="ARBA" id="ARBA00022729"/>
    </source>
</evidence>
<evidence type="ECO:0000256" key="5">
    <source>
        <dbReference type="PIRSR" id="PIRSR606710-2"/>
    </source>
</evidence>
<protein>
    <submittedName>
        <fullName evidence="8">Uncharacterized protein</fullName>
    </submittedName>
</protein>
<feature type="chain" id="PRO_5043888675" evidence="7">
    <location>
        <begin position="20"/>
        <end position="327"/>
    </location>
</feature>
<evidence type="ECO:0000256" key="7">
    <source>
        <dbReference type="SAM" id="SignalP"/>
    </source>
</evidence>
<reference evidence="8" key="1">
    <citation type="journal article" date="2023" name="Insect Mol. Biol.">
        <title>Genome sequencing provides insights into the evolution of gene families encoding plant cell wall-degrading enzymes in longhorned beetles.</title>
        <authorList>
            <person name="Shin N.R."/>
            <person name="Okamura Y."/>
            <person name="Kirsch R."/>
            <person name="Pauchet Y."/>
        </authorList>
    </citation>
    <scope>NUCLEOTIDE SEQUENCE</scope>
    <source>
        <strain evidence="8">AMC_N1</strain>
    </source>
</reference>
<comment type="similarity">
    <text evidence="1 6">Belongs to the glycosyl hydrolase 43 family.</text>
</comment>
<name>A0AAV8XTD2_9CUCU</name>
<keyword evidence="2 7" id="KW-0732">Signal</keyword>
<keyword evidence="4 6" id="KW-0326">Glycosidase</keyword>
<evidence type="ECO:0000256" key="4">
    <source>
        <dbReference type="ARBA" id="ARBA00023295"/>
    </source>
</evidence>
<dbReference type="Pfam" id="PF04616">
    <property type="entry name" value="Glyco_hydro_43"/>
    <property type="match status" value="1"/>
</dbReference>
<keyword evidence="3 6" id="KW-0378">Hydrolase</keyword>
<dbReference type="EMBL" id="JAPWTK010000334">
    <property type="protein sequence ID" value="KAJ8942281.1"/>
    <property type="molecule type" value="Genomic_DNA"/>
</dbReference>
<dbReference type="InterPro" id="IPR023296">
    <property type="entry name" value="Glyco_hydro_beta-prop_sf"/>
</dbReference>
<dbReference type="GO" id="GO:0004553">
    <property type="term" value="F:hydrolase activity, hydrolyzing O-glycosyl compounds"/>
    <property type="evidence" value="ECO:0007669"/>
    <property type="project" value="InterPro"/>
</dbReference>
<evidence type="ECO:0000256" key="3">
    <source>
        <dbReference type="ARBA" id="ARBA00022801"/>
    </source>
</evidence>
<proteinExistence type="inferred from homology"/>
<dbReference type="CDD" id="cd18820">
    <property type="entry name" value="GH43_LbAraf43-like"/>
    <property type="match status" value="1"/>
</dbReference>
<sequence>MNMFKKLLCLFILSVGSNADEYKNPIALSAPDPWMEYYKGDYYLVATTGSNVIGIRKASKLGGLIDVENTIVYTFEGRALWAPEIHLIDGRWYLFYSSCAPNTEGNECHRNRVAQSASDDPMGPYTFLADLDDPDDQAFELDPSYIIINEQQYLLGAYWGPTSQNLYIRPMTNPYTPSGAKHFLAAPTYDWEIYGLNINEGPEPLYHDGRIFVVFSASYCGSDNYALGLMEFVGTDPLNSTHWYKHPEPVFKRSDENHVYAPGHNGFFKSPDGTEDWIVYHANAEESQGCGDTRSSRAQKFTWDDDGLPVFGVPEATDVTYEGPSGE</sequence>
<dbReference type="PANTHER" id="PTHR43817:SF1">
    <property type="entry name" value="HYDROLASE, FAMILY 43, PUTATIVE (AFU_ORTHOLOGUE AFUA_3G01660)-RELATED"/>
    <property type="match status" value="1"/>
</dbReference>
<dbReference type="PANTHER" id="PTHR43817">
    <property type="entry name" value="GLYCOSYL HYDROLASE"/>
    <property type="match status" value="1"/>
</dbReference>
<dbReference type="AlphaFoldDB" id="A0AAV8XTD2"/>
<dbReference type="GO" id="GO:0005975">
    <property type="term" value="P:carbohydrate metabolic process"/>
    <property type="evidence" value="ECO:0007669"/>
    <property type="project" value="InterPro"/>
</dbReference>
<dbReference type="SUPFAM" id="SSF75005">
    <property type="entry name" value="Arabinanase/levansucrase/invertase"/>
    <property type="match status" value="1"/>
</dbReference>
<comment type="caution">
    <text evidence="8">The sequence shown here is derived from an EMBL/GenBank/DDBJ whole genome shotgun (WGS) entry which is preliminary data.</text>
</comment>
<feature type="site" description="Important for catalytic activity, responsible for pKa modulation of the active site Glu and correct orientation of both the proton donor and substrate" evidence="5">
    <location>
        <position position="142"/>
    </location>
</feature>
<evidence type="ECO:0000313" key="9">
    <source>
        <dbReference type="Proteomes" id="UP001162162"/>
    </source>
</evidence>
<gene>
    <name evidence="8" type="ORF">NQ318_005599</name>
</gene>
<dbReference type="Proteomes" id="UP001162162">
    <property type="component" value="Unassembled WGS sequence"/>
</dbReference>
<accession>A0AAV8XTD2</accession>
<organism evidence="8 9">
    <name type="scientific">Aromia moschata</name>
    <dbReference type="NCBI Taxonomy" id="1265417"/>
    <lineage>
        <taxon>Eukaryota</taxon>
        <taxon>Metazoa</taxon>
        <taxon>Ecdysozoa</taxon>
        <taxon>Arthropoda</taxon>
        <taxon>Hexapoda</taxon>
        <taxon>Insecta</taxon>
        <taxon>Pterygota</taxon>
        <taxon>Neoptera</taxon>
        <taxon>Endopterygota</taxon>
        <taxon>Coleoptera</taxon>
        <taxon>Polyphaga</taxon>
        <taxon>Cucujiformia</taxon>
        <taxon>Chrysomeloidea</taxon>
        <taxon>Cerambycidae</taxon>
        <taxon>Cerambycinae</taxon>
        <taxon>Callichromatini</taxon>
        <taxon>Aromia</taxon>
    </lineage>
</organism>